<dbReference type="Pfam" id="PF10099">
    <property type="entry name" value="RskA_C"/>
    <property type="match status" value="1"/>
</dbReference>
<protein>
    <submittedName>
        <fullName evidence="3">Anti-sigma factor</fullName>
    </submittedName>
</protein>
<organism evidence="3 4">
    <name type="scientific">Sphingomonas lutea</name>
    <dbReference type="NCBI Taxonomy" id="1045317"/>
    <lineage>
        <taxon>Bacteria</taxon>
        <taxon>Pseudomonadati</taxon>
        <taxon>Pseudomonadota</taxon>
        <taxon>Alphaproteobacteria</taxon>
        <taxon>Sphingomonadales</taxon>
        <taxon>Sphingomonadaceae</taxon>
        <taxon>Sphingomonas</taxon>
    </lineage>
</organism>
<dbReference type="Proteomes" id="UP000515971">
    <property type="component" value="Chromosome"/>
</dbReference>
<dbReference type="AlphaFoldDB" id="A0A7G9SJ47"/>
<dbReference type="GO" id="GO:0005886">
    <property type="term" value="C:plasma membrane"/>
    <property type="evidence" value="ECO:0007669"/>
    <property type="project" value="InterPro"/>
</dbReference>
<feature type="domain" description="Anti-sigma K factor RskA C-terminal" evidence="2">
    <location>
        <begin position="99"/>
        <end position="234"/>
    </location>
</feature>
<evidence type="ECO:0000313" key="3">
    <source>
        <dbReference type="EMBL" id="QNN67872.1"/>
    </source>
</evidence>
<gene>
    <name evidence="3" type="ORF">H9L13_02815</name>
</gene>
<dbReference type="InterPro" id="IPR018764">
    <property type="entry name" value="RskA_C"/>
</dbReference>
<name>A0A7G9SJ47_9SPHN</name>
<accession>A0A7G9SJ47</accession>
<keyword evidence="4" id="KW-1185">Reference proteome</keyword>
<dbReference type="GO" id="GO:0006417">
    <property type="term" value="P:regulation of translation"/>
    <property type="evidence" value="ECO:0007669"/>
    <property type="project" value="TreeGrafter"/>
</dbReference>
<dbReference type="GO" id="GO:0016989">
    <property type="term" value="F:sigma factor antagonist activity"/>
    <property type="evidence" value="ECO:0007669"/>
    <property type="project" value="TreeGrafter"/>
</dbReference>
<dbReference type="PANTHER" id="PTHR37461">
    <property type="entry name" value="ANTI-SIGMA-K FACTOR RSKA"/>
    <property type="match status" value="1"/>
</dbReference>
<dbReference type="EMBL" id="CP060718">
    <property type="protein sequence ID" value="QNN67872.1"/>
    <property type="molecule type" value="Genomic_DNA"/>
</dbReference>
<evidence type="ECO:0000256" key="1">
    <source>
        <dbReference type="SAM" id="MobiDB-lite"/>
    </source>
</evidence>
<dbReference type="KEGG" id="slut:H9L13_02815"/>
<feature type="region of interest" description="Disordered" evidence="1">
    <location>
        <begin position="219"/>
        <end position="243"/>
    </location>
</feature>
<evidence type="ECO:0000313" key="4">
    <source>
        <dbReference type="Proteomes" id="UP000515971"/>
    </source>
</evidence>
<evidence type="ECO:0000259" key="2">
    <source>
        <dbReference type="Pfam" id="PF10099"/>
    </source>
</evidence>
<reference evidence="3 4" key="1">
    <citation type="submission" date="2020-08" db="EMBL/GenBank/DDBJ databases">
        <title>Genome sequence of Sphingomonas lutea KCTC 23642T.</title>
        <authorList>
            <person name="Hyun D.-W."/>
            <person name="Bae J.-W."/>
        </authorList>
    </citation>
    <scope>NUCLEOTIDE SEQUENCE [LARGE SCALE GENOMIC DNA]</scope>
    <source>
        <strain evidence="3 4">KCTC 23642</strain>
    </source>
</reference>
<sequence length="243" mass="25284">MSGPDPFDRDELAGEYALGVLRGAELAGARELVKTDGEFRAAVAEWLGRLAPLLDQVESVDAPPSVWQRVEARLAGAQGEASNVVALKRRVRVWQGAAAAATALAASLAIVLALPREPVAAPPVAQAPTQPPPPMVAMLGDDQETKLVASWDPAGRRLILAVAGDMPDDPARAHELWVIPADGKPRSLGTMQDTERTHVDLADALAELMRQGATIAISVEPRGGSPTGQPTGPVIASGTLEGA</sequence>
<dbReference type="RefSeq" id="WP_187538845.1">
    <property type="nucleotide sequence ID" value="NZ_BAABJT010000001.1"/>
</dbReference>
<proteinExistence type="predicted"/>
<dbReference type="InterPro" id="IPR051474">
    <property type="entry name" value="Anti-sigma-K/W_factor"/>
</dbReference>
<dbReference type="PANTHER" id="PTHR37461:SF1">
    <property type="entry name" value="ANTI-SIGMA-K FACTOR RSKA"/>
    <property type="match status" value="1"/>
</dbReference>